<dbReference type="PANTHER" id="PTHR42783">
    <property type="entry name" value="GLUTAMATE SYNTHASE [NADPH] SMALL CHAIN"/>
    <property type="match status" value="1"/>
</dbReference>
<dbReference type="InterPro" id="IPR006963">
    <property type="entry name" value="Mopterin_OxRdtase_4Fe-4S_dom"/>
</dbReference>
<dbReference type="eggNOG" id="COG0243">
    <property type="taxonomic scope" value="Bacteria"/>
</dbReference>
<dbReference type="PROSITE" id="PS00551">
    <property type="entry name" value="MOLYBDOPTERIN_PROK_1"/>
    <property type="match status" value="1"/>
</dbReference>
<keyword evidence="3" id="KW-0408">Iron</keyword>
<dbReference type="InterPro" id="IPR009010">
    <property type="entry name" value="Asp_de-COase-like_dom_sf"/>
</dbReference>
<dbReference type="InterPro" id="IPR006656">
    <property type="entry name" value="Mopterin_OxRdtase"/>
</dbReference>
<dbReference type="PANTHER" id="PTHR42783:SF3">
    <property type="entry name" value="GLUTAMATE SYNTHASE [NADPH] SMALL CHAIN-RELATED"/>
    <property type="match status" value="1"/>
</dbReference>
<feature type="domain" description="4Fe-4S ferredoxin-type" evidence="5">
    <location>
        <begin position="827"/>
        <end position="860"/>
    </location>
</feature>
<dbReference type="RefSeq" id="WP_014854725.1">
    <property type="nucleotide sequence ID" value="NC_018178.1"/>
</dbReference>
<dbReference type="CDD" id="cd10551">
    <property type="entry name" value="PsrB"/>
    <property type="match status" value="1"/>
</dbReference>
<name>I6ZW35_MELRP</name>
<protein>
    <submittedName>
        <fullName evidence="7">Molybdopterin oxidoreductase, iron-sulfur binding subunit</fullName>
    </submittedName>
</protein>
<proteinExistence type="predicted"/>
<dbReference type="AlphaFoldDB" id="I6ZW35"/>
<evidence type="ECO:0000256" key="3">
    <source>
        <dbReference type="ARBA" id="ARBA00023004"/>
    </source>
</evidence>
<feature type="domain" description="4Fe-4S ferredoxin-type" evidence="5">
    <location>
        <begin position="774"/>
        <end position="804"/>
    </location>
</feature>
<keyword evidence="2" id="KW-0479">Metal-binding</keyword>
<evidence type="ECO:0000259" key="6">
    <source>
        <dbReference type="PROSITE" id="PS51669"/>
    </source>
</evidence>
<dbReference type="Proteomes" id="UP000009011">
    <property type="component" value="Chromosome"/>
</dbReference>
<accession>I6ZW35</accession>
<evidence type="ECO:0000256" key="4">
    <source>
        <dbReference type="ARBA" id="ARBA00023014"/>
    </source>
</evidence>
<dbReference type="Gene3D" id="3.30.70.20">
    <property type="match status" value="2"/>
</dbReference>
<organism evidence="7 8">
    <name type="scientific">Melioribacter roseus (strain DSM 23840 / JCM 17771 / VKM B-2668 / P3M-2)</name>
    <dbReference type="NCBI Taxonomy" id="1191523"/>
    <lineage>
        <taxon>Bacteria</taxon>
        <taxon>Pseudomonadati</taxon>
        <taxon>Ignavibacteriota</taxon>
        <taxon>Ignavibacteria</taxon>
        <taxon>Ignavibacteriales</taxon>
        <taxon>Melioribacteraceae</taxon>
        <taxon>Melioribacter</taxon>
    </lineage>
</organism>
<dbReference type="PROSITE" id="PS51669">
    <property type="entry name" value="4FE4S_MOW_BIS_MGD"/>
    <property type="match status" value="1"/>
</dbReference>
<dbReference type="Gene3D" id="3.30.2070.10">
    <property type="entry name" value="Formate dehydrogenase/DMSO reductase"/>
    <property type="match status" value="1"/>
</dbReference>
<gene>
    <name evidence="7" type="ordered locus">MROS_0044</name>
</gene>
<dbReference type="SUPFAM" id="SSF50692">
    <property type="entry name" value="ADC-like"/>
    <property type="match status" value="1"/>
</dbReference>
<keyword evidence="1" id="KW-0004">4Fe-4S</keyword>
<dbReference type="InterPro" id="IPR030948">
    <property type="entry name" value="TAT_var_transloc_signal_dom"/>
</dbReference>
<dbReference type="Gene3D" id="2.40.40.20">
    <property type="match status" value="1"/>
</dbReference>
<dbReference type="Pfam" id="PF00384">
    <property type="entry name" value="Molybdopterin"/>
    <property type="match status" value="1"/>
</dbReference>
<dbReference type="Gene3D" id="3.40.228.10">
    <property type="entry name" value="Dimethylsulfoxide Reductase, domain 2"/>
    <property type="match status" value="1"/>
</dbReference>
<dbReference type="KEGG" id="mro:MROS_0044"/>
<evidence type="ECO:0000313" key="7">
    <source>
        <dbReference type="EMBL" id="AFN73288.1"/>
    </source>
</evidence>
<evidence type="ECO:0000259" key="5">
    <source>
        <dbReference type="PROSITE" id="PS51379"/>
    </source>
</evidence>
<keyword evidence="4" id="KW-0411">Iron-sulfur</keyword>
<dbReference type="Gene3D" id="3.30.200.210">
    <property type="match status" value="1"/>
</dbReference>
<sequence length="1013" mass="114789">MNKKDFWKSLKDYNDSEEIRKIKENEFMEGVTEDFDPDKLSKLSRRKFLALVSATAAIGATACTDYRDKGEIIPYNKKPEHLLPGKANYYASSCAGCTSACGVLIKTREGRPIKVDGNPEHPINRGKLCAKGQASIYNLYDPERLRYPVIKGRRSDWKRVDSEIVDALKKAADENKEIALFAGNVKSPSALRVMEQFKKKYPTTKIYSYQLFNESTRQKAWEISYGSSEYPAIRWEQADVIFSVEGDFLGNEGNYIENTRRFSQGRDIVNNGKLNRLYIAESRMSVTGMMADYRLRVSPLKQFNLLMGLANALYKKGSQIKLPSDFESFLGIFDLEEFQEDEKIKLLIEDLDGNRGKSIVYTGSNLPVEMHLAANLLNEILGNTELYDTKYSFVDLLPLSEMNDIRTLCDNMRAGNVGVVIHLDTNPVFHLPADFRYADALKSVPTVVTITSTKSETADLSGYVLPESAPFESWGDYYARSGVYGLQQPVIAPLFDTRQKEAILLRWSEGIDDEFNDGRYRDFIAETCRAQVYEKIKPASDFKAFWYASLHDGFVEFNESAKKLVFNPGSLKELINTKIPAGEYTLLITESYFVGDGKYANNGWLQELPHPVTKVTWDNYLSISPATAKKMNLEMNDMAEVSYNGVSLELPVFVQPGMSDDTLHIEAGYGRKSAGVVGEGVGFNPLVFITKISDYSPFIQTGVKLNKSERKYTLASTQEHHSLDDTFVKDFHRIRKIIQEGTLSQYEKNHHFLHEEKHELFSITDEHKYDGVKWAMAIDLNKCTGCNACVASCNVENNVPVVGKDQVAKGREMQWIRIDRYYSGTPDEPVVSNQPMLCQHCDNAPCENVCPVNATNHSPDGLNQMVYNRCVGTRYCSNNCPYKVRRFNFYNYRDHFEDSYYENELTSLVNNPEVTVRSRGVMEKCTFCIQRIMEARSEAIARGEEFKGAGIQTACQQACPSEAIVFGNVNDPNSEIAKLRGHDLAYHVLETLNVKPNISYLAKIRNIHTEEIQ</sequence>
<dbReference type="HOGENOM" id="CLU_306470_0_0_10"/>
<dbReference type="PROSITE" id="PS51379">
    <property type="entry name" value="4FE4S_FER_2"/>
    <property type="match status" value="2"/>
</dbReference>
<keyword evidence="8" id="KW-1185">Reference proteome</keyword>
<dbReference type="eggNOG" id="COG0437">
    <property type="taxonomic scope" value="Bacteria"/>
</dbReference>
<feature type="domain" description="4Fe-4S Mo/W bis-MGD-type" evidence="6">
    <location>
        <begin position="87"/>
        <end position="143"/>
    </location>
</feature>
<dbReference type="Gene3D" id="3.40.50.740">
    <property type="match status" value="1"/>
</dbReference>
<dbReference type="InterPro" id="IPR027467">
    <property type="entry name" value="MopterinOxRdtase_cofactor_BS"/>
</dbReference>
<dbReference type="NCBIfam" id="TIGR04519">
    <property type="entry name" value="MoCo_extend_TAT"/>
    <property type="match status" value="1"/>
</dbReference>
<evidence type="ECO:0000313" key="8">
    <source>
        <dbReference type="Proteomes" id="UP000009011"/>
    </source>
</evidence>
<dbReference type="GO" id="GO:0051539">
    <property type="term" value="F:4 iron, 4 sulfur cluster binding"/>
    <property type="evidence" value="ECO:0007669"/>
    <property type="project" value="UniProtKB-KW"/>
</dbReference>
<dbReference type="STRING" id="1191523.MROS_0044"/>
<dbReference type="EMBL" id="CP003557">
    <property type="protein sequence ID" value="AFN73288.1"/>
    <property type="molecule type" value="Genomic_DNA"/>
</dbReference>
<dbReference type="OrthoDB" id="9779457at2"/>
<dbReference type="Pfam" id="PF12838">
    <property type="entry name" value="Fer4_7"/>
    <property type="match status" value="1"/>
</dbReference>
<dbReference type="CDD" id="cd02784">
    <property type="entry name" value="MopB_CT_PHLH"/>
    <property type="match status" value="1"/>
</dbReference>
<dbReference type="GO" id="GO:0046872">
    <property type="term" value="F:metal ion binding"/>
    <property type="evidence" value="ECO:0007669"/>
    <property type="project" value="UniProtKB-KW"/>
</dbReference>
<dbReference type="SUPFAM" id="SSF53706">
    <property type="entry name" value="Formate dehydrogenase/DMSO reductase, domains 1-3"/>
    <property type="match status" value="1"/>
</dbReference>
<dbReference type="InterPro" id="IPR017896">
    <property type="entry name" value="4Fe4S_Fe-S-bd"/>
</dbReference>
<dbReference type="Pfam" id="PF04879">
    <property type="entry name" value="Molybdop_Fe4S4"/>
    <property type="match status" value="1"/>
</dbReference>
<evidence type="ECO:0000256" key="1">
    <source>
        <dbReference type="ARBA" id="ARBA00022485"/>
    </source>
</evidence>
<dbReference type="SUPFAM" id="SSF54862">
    <property type="entry name" value="4Fe-4S ferredoxins"/>
    <property type="match status" value="1"/>
</dbReference>
<dbReference type="GO" id="GO:0016491">
    <property type="term" value="F:oxidoreductase activity"/>
    <property type="evidence" value="ECO:0007669"/>
    <property type="project" value="InterPro"/>
</dbReference>
<dbReference type="SMART" id="SM00926">
    <property type="entry name" value="Molybdop_Fe4S4"/>
    <property type="match status" value="1"/>
</dbReference>
<dbReference type="PATRIC" id="fig|1191523.3.peg.45"/>
<evidence type="ECO:0000256" key="2">
    <source>
        <dbReference type="ARBA" id="ARBA00022723"/>
    </source>
</evidence>
<reference evidence="7 8" key="1">
    <citation type="journal article" date="2013" name="PLoS ONE">
        <title>Genomic analysis of Melioribacter roseus, facultatively anaerobic organotrophic bacterium representing a novel deep lineage within Bacteriodetes/Chlorobi group.</title>
        <authorList>
            <person name="Kadnikov V.V."/>
            <person name="Mardanov A.V."/>
            <person name="Podosokorskaya O.A."/>
            <person name="Gavrilov S.N."/>
            <person name="Kublanov I.V."/>
            <person name="Beletsky A.V."/>
            <person name="Bonch-Osmolovskaya E.A."/>
            <person name="Ravin N.V."/>
        </authorList>
    </citation>
    <scope>NUCLEOTIDE SEQUENCE [LARGE SCALE GENOMIC DNA]</scope>
    <source>
        <strain evidence="8">JCM 17771 / P3M-2</strain>
    </source>
</reference>